<dbReference type="InterPro" id="IPR002035">
    <property type="entry name" value="VWF_A"/>
</dbReference>
<dbReference type="PROSITE" id="PS50234">
    <property type="entry name" value="VWFA"/>
    <property type="match status" value="1"/>
</dbReference>
<evidence type="ECO:0000313" key="4">
    <source>
        <dbReference type="EMBL" id="EHQ35708.1"/>
    </source>
</evidence>
<dbReference type="Proteomes" id="UP000005741">
    <property type="component" value="Chromosome"/>
</dbReference>
<dbReference type="Pfam" id="PF17863">
    <property type="entry name" value="AAA_lid_2"/>
    <property type="match status" value="1"/>
</dbReference>
<dbReference type="Pfam" id="PF07728">
    <property type="entry name" value="AAA_5"/>
    <property type="match status" value="1"/>
</dbReference>
<name>H1Z429_9EURY</name>
<dbReference type="CDD" id="cd01451">
    <property type="entry name" value="vWA_Magnesium_chelatase"/>
    <property type="match status" value="1"/>
</dbReference>
<proteinExistence type="inferred from homology"/>
<dbReference type="AlphaFoldDB" id="H1Z429"/>
<feature type="compositionally biased region" description="Low complexity" evidence="2">
    <location>
        <begin position="383"/>
        <end position="408"/>
    </location>
</feature>
<dbReference type="SMART" id="SM00327">
    <property type="entry name" value="VWA"/>
    <property type="match status" value="1"/>
</dbReference>
<dbReference type="SUPFAM" id="SSF53300">
    <property type="entry name" value="vWA-like"/>
    <property type="match status" value="1"/>
</dbReference>
<organism evidence="4 5">
    <name type="scientific">Methanoplanus limicola DSM 2279</name>
    <dbReference type="NCBI Taxonomy" id="937775"/>
    <lineage>
        <taxon>Archaea</taxon>
        <taxon>Methanobacteriati</taxon>
        <taxon>Methanobacteriota</taxon>
        <taxon>Stenosarchaea group</taxon>
        <taxon>Methanomicrobia</taxon>
        <taxon>Methanomicrobiales</taxon>
        <taxon>Methanomicrobiaceae</taxon>
        <taxon>Methanoplanus</taxon>
    </lineage>
</organism>
<dbReference type="Gene3D" id="3.40.50.300">
    <property type="entry name" value="P-loop containing nucleotide triphosphate hydrolases"/>
    <property type="match status" value="1"/>
</dbReference>
<dbReference type="Gene3D" id="1.10.8.80">
    <property type="entry name" value="Magnesium chelatase subunit I, C-Terminal domain"/>
    <property type="match status" value="1"/>
</dbReference>
<dbReference type="STRING" id="937775.Metlim_1607"/>
<dbReference type="InterPro" id="IPR041628">
    <property type="entry name" value="ChlI/MoxR_AAA_lid"/>
</dbReference>
<dbReference type="InterPro" id="IPR011704">
    <property type="entry name" value="ATPase_dyneun-rel_AAA"/>
</dbReference>
<evidence type="ECO:0000256" key="1">
    <source>
        <dbReference type="ARBA" id="ARBA00005799"/>
    </source>
</evidence>
<feature type="region of interest" description="Disordered" evidence="2">
    <location>
        <begin position="440"/>
        <end position="470"/>
    </location>
</feature>
<keyword evidence="5" id="KW-1185">Reference proteome</keyword>
<gene>
    <name evidence="4" type="ORF">Metlim_1607</name>
</gene>
<feature type="compositionally biased region" description="Low complexity" evidence="2">
    <location>
        <begin position="457"/>
        <end position="470"/>
    </location>
</feature>
<dbReference type="GO" id="GO:0005524">
    <property type="term" value="F:ATP binding"/>
    <property type="evidence" value="ECO:0007669"/>
    <property type="project" value="InterPro"/>
</dbReference>
<feature type="region of interest" description="Disordered" evidence="2">
    <location>
        <begin position="338"/>
        <end position="416"/>
    </location>
</feature>
<feature type="compositionally biased region" description="Basic and acidic residues" evidence="2">
    <location>
        <begin position="371"/>
        <end position="382"/>
    </location>
</feature>
<dbReference type="SUPFAM" id="SSF52540">
    <property type="entry name" value="P-loop containing nucleoside triphosphate hydrolases"/>
    <property type="match status" value="1"/>
</dbReference>
<dbReference type="OrthoDB" id="25914at2157"/>
<dbReference type="EMBL" id="CM001436">
    <property type="protein sequence ID" value="EHQ35708.1"/>
    <property type="molecule type" value="Genomic_DNA"/>
</dbReference>
<dbReference type="PANTHER" id="PTHR35023">
    <property type="entry name" value="CHELATASE-RELATED"/>
    <property type="match status" value="1"/>
</dbReference>
<dbReference type="Pfam" id="PF13519">
    <property type="entry name" value="VWA_2"/>
    <property type="match status" value="1"/>
</dbReference>
<dbReference type="InterPro" id="IPR003593">
    <property type="entry name" value="AAA+_ATPase"/>
</dbReference>
<dbReference type="SMART" id="SM00382">
    <property type="entry name" value="AAA"/>
    <property type="match status" value="1"/>
</dbReference>
<sequence length="705" mass="77138">MSYPIKRRILPFSAIVGQEYMKKALLLNAVNPAIGGVLIRGDKGTAKSTAVRALSEVLPEISVMKNCPFNCNPENEEEMCESCRKRDGRDDYTIRQVKIVNLPLGATEDRVVGTIDIEKAIKEGTKAVEPGILAEVNRGILYIDEVNLLDDHVADILLDSAAMGVNVVEREGISLSHPSKFILIGTMNPEEGELRPQLLDRFGLQVTVEGILNPDLRMNIVRAAELFERDPEGYCALFSEMQDKLREIIVSAKKILPVTEISDEKIRLIVDTCISLGIKTHRAEITIMRTAKTVAALDGRKTVSDEDIREAMKLALPHRMRRKPFEEPELDEEMLDDLFNNRNDDHPDDEKAPPESRTSGSEPEKSVNSGDNRKSGTEEKSENSGNSGGADSNNGNSGNSGREPSENSCGDISGEANSSEKIHLAGEPVDSDKIKYISVRDRLKRRNSGGKRSESLSSTGHYRSSKSSSSGLDLAFDATLRAAAPYQNQRSSAGIAVSINKSDLMEKVRVGKVSAACVFVVDASGSMGAMNRMESAKGAVMSMLGDSYINRDRVGLVAFKGDKADLLLPLCSSVDLAKKSLEELPTGGRTPLSAGLFKGLETLLREKRKNSRIMPMLVCITDGRSNRSLSGNIKEELVKVSEEIRSNGIHAVFIDTENSENNFLKMQIGYCKMLAEHSGGSYYSLAELSRDSLYDIASSEIDLLN</sequence>
<comment type="similarity">
    <text evidence="1">Belongs to the Mg-chelatase subunits D/I family.</text>
</comment>
<dbReference type="InterPro" id="IPR027417">
    <property type="entry name" value="P-loop_NTPase"/>
</dbReference>
<dbReference type="PATRIC" id="fig|937775.9.peg.1812"/>
<feature type="compositionally biased region" description="Polar residues" evidence="2">
    <location>
        <begin position="356"/>
        <end position="370"/>
    </location>
</feature>
<evidence type="ECO:0000313" key="5">
    <source>
        <dbReference type="Proteomes" id="UP000005741"/>
    </source>
</evidence>
<dbReference type="InterPro" id="IPR041702">
    <property type="entry name" value="BchD/ChlD_VWA"/>
</dbReference>
<dbReference type="InterPro" id="IPR036465">
    <property type="entry name" value="vWFA_dom_sf"/>
</dbReference>
<feature type="domain" description="VWFA" evidence="3">
    <location>
        <begin position="516"/>
        <end position="701"/>
    </location>
</feature>
<feature type="compositionally biased region" description="Basic and acidic residues" evidence="2">
    <location>
        <begin position="342"/>
        <end position="354"/>
    </location>
</feature>
<protein>
    <submittedName>
        <fullName evidence="4">von Willebrand factor type A</fullName>
    </submittedName>
</protein>
<dbReference type="GO" id="GO:0016887">
    <property type="term" value="F:ATP hydrolysis activity"/>
    <property type="evidence" value="ECO:0007669"/>
    <property type="project" value="InterPro"/>
</dbReference>
<evidence type="ECO:0000259" key="3">
    <source>
        <dbReference type="PROSITE" id="PS50234"/>
    </source>
</evidence>
<accession>H1Z429</accession>
<reference evidence="4 5" key="1">
    <citation type="submission" date="2011-10" db="EMBL/GenBank/DDBJ databases">
        <title>The Improved High-Quality Draft genome of Methanoplanus limicola DSM 2279.</title>
        <authorList>
            <consortium name="US DOE Joint Genome Institute (JGI-PGF)"/>
            <person name="Lucas S."/>
            <person name="Copeland A."/>
            <person name="Lapidus A."/>
            <person name="Glavina del Rio T."/>
            <person name="Dalin E."/>
            <person name="Tice H."/>
            <person name="Bruce D."/>
            <person name="Goodwin L."/>
            <person name="Pitluck S."/>
            <person name="Peters L."/>
            <person name="Mikhailova N."/>
            <person name="Lu M."/>
            <person name="Kyrpides N."/>
            <person name="Mavromatis K."/>
            <person name="Ivanova N."/>
            <person name="Markowitz V."/>
            <person name="Cheng J.-F."/>
            <person name="Hugenholtz P."/>
            <person name="Woyke T."/>
            <person name="Wu D."/>
            <person name="Wirth R."/>
            <person name="Brambilla E.-M."/>
            <person name="Klenk H.-P."/>
            <person name="Eisen J.A."/>
        </authorList>
    </citation>
    <scope>NUCLEOTIDE SEQUENCE [LARGE SCALE GENOMIC DNA]</scope>
    <source>
        <strain evidence="4 5">DSM 2279</strain>
    </source>
</reference>
<dbReference type="PANTHER" id="PTHR35023:SF1">
    <property type="entry name" value="MG-PROTOPORPHYRIN IX CHELATASE"/>
    <property type="match status" value="1"/>
</dbReference>
<dbReference type="Gene3D" id="3.40.50.410">
    <property type="entry name" value="von Willebrand factor, type A domain"/>
    <property type="match status" value="1"/>
</dbReference>
<evidence type="ECO:0000256" key="2">
    <source>
        <dbReference type="SAM" id="MobiDB-lite"/>
    </source>
</evidence>
<dbReference type="InterPro" id="IPR052989">
    <property type="entry name" value="Mg-chelatase_DI-like"/>
</dbReference>
<dbReference type="HOGENOM" id="CLU_016684_6_0_2"/>
<dbReference type="InParanoid" id="H1Z429"/>